<dbReference type="PANTHER" id="PTHR20930:SF0">
    <property type="entry name" value="PROTEIN ILRUN"/>
    <property type="match status" value="1"/>
</dbReference>
<evidence type="ECO:0000313" key="3">
    <source>
        <dbReference type="Proteomes" id="UP000030745"/>
    </source>
</evidence>
<dbReference type="AlphaFoldDB" id="A0A067CT80"/>
<proteinExistence type="predicted"/>
<dbReference type="OMA" id="LESCNWN"/>
<dbReference type="InterPro" id="IPR013783">
    <property type="entry name" value="Ig-like_fold"/>
</dbReference>
<dbReference type="SUPFAM" id="SSF46934">
    <property type="entry name" value="UBA-like"/>
    <property type="match status" value="1"/>
</dbReference>
<evidence type="ECO:0000259" key="1">
    <source>
        <dbReference type="Pfam" id="PF16158"/>
    </source>
</evidence>
<dbReference type="KEGG" id="spar:SPRG_05196"/>
<gene>
    <name evidence="2" type="ORF">SPRG_05196</name>
</gene>
<evidence type="ECO:0000313" key="2">
    <source>
        <dbReference type="EMBL" id="KDO30007.1"/>
    </source>
</evidence>
<dbReference type="Gene3D" id="1.10.8.10">
    <property type="entry name" value="DNA helicase RuvA subunit, C-terminal domain"/>
    <property type="match status" value="1"/>
</dbReference>
<organism evidence="2 3">
    <name type="scientific">Saprolegnia parasitica (strain CBS 223.65)</name>
    <dbReference type="NCBI Taxonomy" id="695850"/>
    <lineage>
        <taxon>Eukaryota</taxon>
        <taxon>Sar</taxon>
        <taxon>Stramenopiles</taxon>
        <taxon>Oomycota</taxon>
        <taxon>Saprolegniomycetes</taxon>
        <taxon>Saprolegniales</taxon>
        <taxon>Saprolegniaceae</taxon>
        <taxon>Saprolegnia</taxon>
    </lineage>
</organism>
<dbReference type="STRING" id="695850.A0A067CT80"/>
<accession>A0A067CT80</accession>
<dbReference type="InterPro" id="IPR009060">
    <property type="entry name" value="UBA-like_sf"/>
</dbReference>
<dbReference type="Gene3D" id="2.60.40.10">
    <property type="entry name" value="Immunoglobulins"/>
    <property type="match status" value="1"/>
</dbReference>
<name>A0A067CT80_SAPPC</name>
<dbReference type="InterPro" id="IPR032350">
    <property type="entry name" value="Nbr1_FW"/>
</dbReference>
<dbReference type="Pfam" id="PF14555">
    <property type="entry name" value="UBA_4"/>
    <property type="match status" value="1"/>
</dbReference>
<protein>
    <recommendedName>
        <fullName evidence="1">Nbr1 FW domain-containing protein</fullName>
    </recommendedName>
</protein>
<keyword evidence="3" id="KW-1185">Reference proteome</keyword>
<dbReference type="VEuPathDB" id="FungiDB:SPRG_05196"/>
<dbReference type="PANTHER" id="PTHR20930">
    <property type="entry name" value="OVARIAN CARCINOMA ANTIGEN CA125-RELATED"/>
    <property type="match status" value="1"/>
</dbReference>
<dbReference type="Pfam" id="PF16158">
    <property type="entry name" value="N_BRCA1_IG"/>
    <property type="match status" value="1"/>
</dbReference>
<reference evidence="2 3" key="1">
    <citation type="journal article" date="2013" name="PLoS Genet.">
        <title>Distinctive expansion of potential virulence genes in the genome of the oomycete fish pathogen Saprolegnia parasitica.</title>
        <authorList>
            <person name="Jiang R.H."/>
            <person name="de Bruijn I."/>
            <person name="Haas B.J."/>
            <person name="Belmonte R."/>
            <person name="Lobach L."/>
            <person name="Christie J."/>
            <person name="van den Ackerveken G."/>
            <person name="Bottin A."/>
            <person name="Bulone V."/>
            <person name="Diaz-Moreno S.M."/>
            <person name="Dumas B."/>
            <person name="Fan L."/>
            <person name="Gaulin E."/>
            <person name="Govers F."/>
            <person name="Grenville-Briggs L.J."/>
            <person name="Horner N.R."/>
            <person name="Levin J.Z."/>
            <person name="Mammella M."/>
            <person name="Meijer H.J."/>
            <person name="Morris P."/>
            <person name="Nusbaum C."/>
            <person name="Oome S."/>
            <person name="Phillips A.J."/>
            <person name="van Rooyen D."/>
            <person name="Rzeszutek E."/>
            <person name="Saraiva M."/>
            <person name="Secombes C.J."/>
            <person name="Seidl M.F."/>
            <person name="Snel B."/>
            <person name="Stassen J.H."/>
            <person name="Sykes S."/>
            <person name="Tripathy S."/>
            <person name="van den Berg H."/>
            <person name="Vega-Arreguin J.C."/>
            <person name="Wawra S."/>
            <person name="Young S.K."/>
            <person name="Zeng Q."/>
            <person name="Dieguez-Uribeondo J."/>
            <person name="Russ C."/>
            <person name="Tyler B.M."/>
            <person name="van West P."/>
        </authorList>
    </citation>
    <scope>NUCLEOTIDE SEQUENCE [LARGE SCALE GENOMIC DNA]</scope>
    <source>
        <strain evidence="2 3">CBS 223.65</strain>
    </source>
</reference>
<dbReference type="GeneID" id="24127601"/>
<dbReference type="CDD" id="cd14947">
    <property type="entry name" value="NBR1_like"/>
    <property type="match status" value="1"/>
</dbReference>
<dbReference type="OrthoDB" id="661148at2759"/>
<dbReference type="RefSeq" id="XP_012199190.1">
    <property type="nucleotide sequence ID" value="XM_012343800.1"/>
</dbReference>
<dbReference type="EMBL" id="KK583203">
    <property type="protein sequence ID" value="KDO30007.1"/>
    <property type="molecule type" value="Genomic_DNA"/>
</dbReference>
<feature type="domain" description="Nbr1 FW" evidence="1">
    <location>
        <begin position="83"/>
        <end position="176"/>
    </location>
</feature>
<sequence length="216" mass="23818">MSDCDDLLRMFQSITTTDHDALIAQFGKLLALEPKTSAFFLESSNWNVETAVNMYLATTPAPIEDELPVLPDAKFLSDLSAAQNAVFLPHQQITLHLIFQNPGPVEWPANTRLAFYQGVPFGAGNDVYIGAIAVGEQTQVNMTTTLPGESGTHYGTWRLMSDGLAFGDPVWVLLSVAGEDRKDHRMDNGDHAMEVDDEMDVGQHAYHDHAQPDMEL</sequence>
<dbReference type="Proteomes" id="UP000030745">
    <property type="component" value="Unassembled WGS sequence"/>
</dbReference>